<keyword evidence="3" id="KW-1185">Reference proteome</keyword>
<dbReference type="Pfam" id="PF01636">
    <property type="entry name" value="APH"/>
    <property type="match status" value="1"/>
</dbReference>
<feature type="domain" description="Aminoglycoside phosphotransferase" evidence="1">
    <location>
        <begin position="355"/>
        <end position="531"/>
    </location>
</feature>
<accession>A0A4S8R5E2</accession>
<name>A0A4S8R5E2_9HELO</name>
<reference evidence="2 3" key="1">
    <citation type="submission" date="2017-12" db="EMBL/GenBank/DDBJ databases">
        <title>Comparative genomics of Botrytis spp.</title>
        <authorList>
            <person name="Valero-Jimenez C.A."/>
            <person name="Tapia P."/>
            <person name="Veloso J."/>
            <person name="Silva-Moreno E."/>
            <person name="Staats M."/>
            <person name="Valdes J.H."/>
            <person name="Van Kan J.A.L."/>
        </authorList>
    </citation>
    <scope>NUCLEOTIDE SEQUENCE [LARGE SCALE GENOMIC DNA]</scope>
    <source>
        <strain evidence="2 3">MUCL435</strain>
    </source>
</reference>
<dbReference type="Gene3D" id="3.90.1200.10">
    <property type="match status" value="1"/>
</dbReference>
<gene>
    <name evidence="2" type="ORF">BGAL_0251g00040</name>
</gene>
<evidence type="ECO:0000313" key="3">
    <source>
        <dbReference type="Proteomes" id="UP000308671"/>
    </source>
</evidence>
<proteinExistence type="predicted"/>
<dbReference type="InterPro" id="IPR051678">
    <property type="entry name" value="AGP_Transferase"/>
</dbReference>
<evidence type="ECO:0000313" key="2">
    <source>
        <dbReference type="EMBL" id="THV48394.1"/>
    </source>
</evidence>
<dbReference type="PANTHER" id="PTHR21310">
    <property type="entry name" value="AMINOGLYCOSIDE PHOSPHOTRANSFERASE-RELATED-RELATED"/>
    <property type="match status" value="1"/>
</dbReference>
<dbReference type="CDD" id="cd05120">
    <property type="entry name" value="APH_ChoK_like"/>
    <property type="match status" value="1"/>
</dbReference>
<dbReference type="EMBL" id="PQXL01000251">
    <property type="protein sequence ID" value="THV48394.1"/>
    <property type="molecule type" value="Genomic_DNA"/>
</dbReference>
<dbReference type="InterPro" id="IPR002575">
    <property type="entry name" value="Aminoglycoside_PTrfase"/>
</dbReference>
<dbReference type="Proteomes" id="UP000308671">
    <property type="component" value="Unassembled WGS sequence"/>
</dbReference>
<dbReference type="PANTHER" id="PTHR21310:SF15">
    <property type="entry name" value="AMINOGLYCOSIDE PHOSPHOTRANSFERASE DOMAIN-CONTAINING PROTEIN"/>
    <property type="match status" value="1"/>
</dbReference>
<dbReference type="InterPro" id="IPR011009">
    <property type="entry name" value="Kinase-like_dom_sf"/>
</dbReference>
<sequence length="570" mass="65665">MATDHALEIISRSTLSPNKHLLLKYYIEGAVDSELAANYLTSILNLNQDVEPQLTRFLLDWRKLAERLTTSDPIPKRFEDLLHERDGYRCSLTKMRHKDKISPVESAHVIPPTMLDGIESANERQGRLLRILEAFLSPSYVVRLRNILSDQVKNDESYLKNLWLLTPSMHRAFRGGHVAMNLKTYRSVKRVEEKEMVSNIIHKSSSVLKRLKQYGLYRLFPEDCYGLFVGDGTEWEDNILFTQISTPDVKRLPLPSCHLFEVHSRFATALHQFFVDDKISKGWPKGQRLGLLSDFPFPPIRQLFCNLWLCLPSTARVYCYHYLVRFGRWLYGPTGAISVTRIPLGLYIKQTTRSGLNEPNALKLIAQYTSIPAPRFVDVAEHGDQHYLVMTRVRGQQLRHVYHLMSYTERDCLADDLAGYVAQLRKIPNPTAYMISDTLGGPVFDHCIPNNGIGGPFDTEDDFNNFLVSHIDSTPARALGEENVPRNHRSVFTHSDLHWSNILVDQGKLSGIIDWECAGFMPEYWEFTKAMYKILLHKDKMELIKRAFGNKYEKELKAEIKLWEMTPFGC</sequence>
<evidence type="ECO:0000259" key="1">
    <source>
        <dbReference type="Pfam" id="PF01636"/>
    </source>
</evidence>
<dbReference type="SUPFAM" id="SSF56112">
    <property type="entry name" value="Protein kinase-like (PK-like)"/>
    <property type="match status" value="1"/>
</dbReference>
<organism evidence="2 3">
    <name type="scientific">Botrytis galanthina</name>
    <dbReference type="NCBI Taxonomy" id="278940"/>
    <lineage>
        <taxon>Eukaryota</taxon>
        <taxon>Fungi</taxon>
        <taxon>Dikarya</taxon>
        <taxon>Ascomycota</taxon>
        <taxon>Pezizomycotina</taxon>
        <taxon>Leotiomycetes</taxon>
        <taxon>Helotiales</taxon>
        <taxon>Sclerotiniaceae</taxon>
        <taxon>Botrytis</taxon>
    </lineage>
</organism>
<dbReference type="OrthoDB" id="2906425at2759"/>
<comment type="caution">
    <text evidence="2">The sequence shown here is derived from an EMBL/GenBank/DDBJ whole genome shotgun (WGS) entry which is preliminary data.</text>
</comment>
<protein>
    <recommendedName>
        <fullName evidence="1">Aminoglycoside phosphotransferase domain-containing protein</fullName>
    </recommendedName>
</protein>
<dbReference type="AlphaFoldDB" id="A0A4S8R5E2"/>